<organism evidence="2 3">
    <name type="scientific">Salmonella phage SE131</name>
    <dbReference type="NCBI Taxonomy" id="2081631"/>
    <lineage>
        <taxon>Viruses</taxon>
        <taxon>Duplodnaviria</taxon>
        <taxon>Heunggongvirae</taxon>
        <taxon>Uroviricota</taxon>
        <taxon>Caudoviricetes</taxon>
        <taxon>Grimontviridae</taxon>
        <taxon>Moazamivirus</taxon>
        <taxon>Moazamivirus SE131</taxon>
    </lineage>
</organism>
<dbReference type="Proteomes" id="UP000240649">
    <property type="component" value="Segment"/>
</dbReference>
<feature type="region of interest" description="Disordered" evidence="1">
    <location>
        <begin position="270"/>
        <end position="303"/>
    </location>
</feature>
<reference evidence="2 3" key="1">
    <citation type="submission" date="2018-01" db="EMBL/GenBank/DDBJ databases">
        <title>Draft Genome Sequence of Salmonella Enteritidis Phage SE131.</title>
        <authorList>
            <person name="Kim Y."/>
            <person name="Han B.K."/>
            <person name="Kim H."/>
            <person name="Kim D."/>
        </authorList>
    </citation>
    <scope>NUCLEOTIDE SEQUENCE [LARGE SCALE GENOMIC DNA]</scope>
</reference>
<keyword evidence="2" id="KW-0378">Hydrolase</keyword>
<name>A0A2P1CAH7_9CAUD</name>
<evidence type="ECO:0000313" key="3">
    <source>
        <dbReference type="Proteomes" id="UP000240649"/>
    </source>
</evidence>
<keyword evidence="2" id="KW-0540">Nuclease</keyword>
<dbReference type="Gene3D" id="3.40.50.1010">
    <property type="entry name" value="5'-nuclease"/>
    <property type="match status" value="1"/>
</dbReference>
<dbReference type="SUPFAM" id="SSF47807">
    <property type="entry name" value="5' to 3' exonuclease, C-terminal subdomain"/>
    <property type="match status" value="1"/>
</dbReference>
<dbReference type="KEGG" id="vg:77948358"/>
<dbReference type="EMBL" id="MG873442">
    <property type="protein sequence ID" value="AVJ48239.1"/>
    <property type="molecule type" value="Genomic_DNA"/>
</dbReference>
<evidence type="ECO:0000313" key="2">
    <source>
        <dbReference type="EMBL" id="AVJ48239.1"/>
    </source>
</evidence>
<keyword evidence="3" id="KW-1185">Reference proteome</keyword>
<evidence type="ECO:0000256" key="1">
    <source>
        <dbReference type="SAM" id="MobiDB-lite"/>
    </source>
</evidence>
<dbReference type="SUPFAM" id="SSF88723">
    <property type="entry name" value="PIN domain-like"/>
    <property type="match status" value="1"/>
</dbReference>
<dbReference type="InterPro" id="IPR029060">
    <property type="entry name" value="PIN-like_dom_sf"/>
</dbReference>
<dbReference type="InterPro" id="IPR036279">
    <property type="entry name" value="5-3_exonuclease_C_sf"/>
</dbReference>
<sequence length="303" mass="35057">MRILIDADILRYQIGSVKAAHPFIPKEYVPAPEGEICKLVEDLIQHVFKINKGDEYICALSGKGNFRNEVAKQEPYKGNRDPNEQRPFHYATVGDYIIKNHPHVVVDGMEADDWLAIEQRKDPENTLIATRDKDLWTCYGWHYRWACGENQPEIQKHWVDEFESKRFFFEQLLHGDNTDNIMGCGKKQETMWGGKLMMRRKGVGEKTAIKILENLTTVQEMYDAVKLEYEKVFGEEHESAMLENARLLYIGQTPDNLFEWDWLDYSLSKDTDNEPEATPTDLCEPLDSAVPEPSADYEDGTPF</sequence>
<keyword evidence="2" id="KW-0269">Exonuclease</keyword>
<dbReference type="GO" id="GO:0004527">
    <property type="term" value="F:exonuclease activity"/>
    <property type="evidence" value="ECO:0007669"/>
    <property type="project" value="UniProtKB-KW"/>
</dbReference>
<protein>
    <submittedName>
        <fullName evidence="2">Exonuclease</fullName>
    </submittedName>
</protein>
<proteinExistence type="predicted"/>
<accession>A0A2P1CAH7</accession>
<dbReference type="Gene3D" id="1.10.150.20">
    <property type="entry name" value="5' to 3' exonuclease, C-terminal subdomain"/>
    <property type="match status" value="1"/>
</dbReference>
<dbReference type="GeneID" id="77948358"/>
<dbReference type="RefSeq" id="YP_010672088.1">
    <property type="nucleotide sequence ID" value="NC_070974.1"/>
</dbReference>